<dbReference type="Proteomes" id="UP000217944">
    <property type="component" value="Unassembled WGS sequence"/>
</dbReference>
<dbReference type="GO" id="GO:0005576">
    <property type="term" value="C:extracellular region"/>
    <property type="evidence" value="ECO:0007669"/>
    <property type="project" value="UniProtKB-SubCell"/>
</dbReference>
<accession>A0A292YAF8</accession>
<evidence type="ECO:0000256" key="1">
    <source>
        <dbReference type="ARBA" id="ARBA00004613"/>
    </source>
</evidence>
<dbReference type="PANTHER" id="PTHR34216">
    <property type="match status" value="1"/>
</dbReference>
<reference evidence="4 5" key="1">
    <citation type="journal article" date="2017" name="Syst. Appl. Microbiol.">
        <title>Lebetimonas natsushimae sp. nov., a novel strictly anaerobic, moderately thermophilic chemoautotroph isolated from a deep-sea hydrothermal vent polychaete nest in the Mid-Okinawa Trough.</title>
        <authorList>
            <person name="Nagata R."/>
            <person name="Takaki Y."/>
            <person name="Tame A."/>
            <person name="Nunoura T."/>
            <person name="Muto H."/>
            <person name="Mino S."/>
            <person name="Sawayama S."/>
            <person name="Takai K."/>
            <person name="Nakagawa S."/>
        </authorList>
    </citation>
    <scope>NUCLEOTIDE SEQUENCE [LARGE SCALE GENOMIC DNA]</scope>
    <source>
        <strain evidence="4 5">HS1857</strain>
    </source>
</reference>
<dbReference type="InterPro" id="IPR051398">
    <property type="entry name" value="Polysacch_Deacetylase"/>
</dbReference>
<dbReference type="RefSeq" id="WP_096257884.1">
    <property type="nucleotide sequence ID" value="NZ_BDME01000001.1"/>
</dbReference>
<dbReference type="PANTHER" id="PTHR34216:SF3">
    <property type="entry name" value="POLY-BETA-1,6-N-ACETYL-D-GLUCOSAMINE N-DEACETYLASE"/>
    <property type="match status" value="1"/>
</dbReference>
<feature type="domain" description="NodB homology" evidence="3">
    <location>
        <begin position="71"/>
        <end position="308"/>
    </location>
</feature>
<dbReference type="InterPro" id="IPR011330">
    <property type="entry name" value="Glyco_hydro/deAcase_b/a-brl"/>
</dbReference>
<dbReference type="AlphaFoldDB" id="A0A292YAF8"/>
<sequence>MRFFLFFLPILLFAEAHIFVLHRINDPRHSYTNTSTAELEKYFKYIKSHNYKAIKLSTLIKKIKNKENIDNYVVFTIDDNYKSFYINGLPLFKKNNIPFTLFVYTQATEGKWGDFMTWDMVRECAKYGELGVHSYAHPHLPKLSNQEIKEDTFKAINLFKKRIGYVPDMYAYPYGEYDDRVKNIISKYFKIIANQNPGAIDLTTPINDLDRIALTGKVNIAKKLKFKRLHIKNLVIQRNKNLIQKISGKIQENLSYVNIYLTDFGWKYHIKVKNHKFSFYPDFKLKRFRNRVIIRYNYKIFSRMIIKY</sequence>
<comment type="subcellular location">
    <subcellularLocation>
        <location evidence="1">Secreted</location>
    </subcellularLocation>
</comment>
<dbReference type="Pfam" id="PF01522">
    <property type="entry name" value="Polysacc_deac_1"/>
    <property type="match status" value="1"/>
</dbReference>
<evidence type="ECO:0000313" key="5">
    <source>
        <dbReference type="Proteomes" id="UP000217944"/>
    </source>
</evidence>
<keyword evidence="5" id="KW-1185">Reference proteome</keyword>
<protein>
    <recommendedName>
        <fullName evidence="3">NodB homology domain-containing protein</fullName>
    </recommendedName>
</protein>
<dbReference type="GO" id="GO:0016810">
    <property type="term" value="F:hydrolase activity, acting on carbon-nitrogen (but not peptide) bonds"/>
    <property type="evidence" value="ECO:0007669"/>
    <property type="project" value="InterPro"/>
</dbReference>
<dbReference type="EMBL" id="BDME01000001">
    <property type="protein sequence ID" value="GAX86708.1"/>
    <property type="molecule type" value="Genomic_DNA"/>
</dbReference>
<comment type="caution">
    <text evidence="4">The sequence shown here is derived from an EMBL/GenBank/DDBJ whole genome shotgun (WGS) entry which is preliminary data.</text>
</comment>
<keyword evidence="2" id="KW-0732">Signal</keyword>
<dbReference type="GO" id="GO:0005975">
    <property type="term" value="P:carbohydrate metabolic process"/>
    <property type="evidence" value="ECO:0007669"/>
    <property type="project" value="InterPro"/>
</dbReference>
<organism evidence="4 5">
    <name type="scientific">Lebetimonas natsushimae</name>
    <dbReference type="NCBI Taxonomy" id="1936991"/>
    <lineage>
        <taxon>Bacteria</taxon>
        <taxon>Pseudomonadati</taxon>
        <taxon>Campylobacterota</taxon>
        <taxon>Epsilonproteobacteria</taxon>
        <taxon>Nautiliales</taxon>
        <taxon>Nautiliaceae</taxon>
        <taxon>Lebetimonas</taxon>
    </lineage>
</organism>
<proteinExistence type="predicted"/>
<dbReference type="SUPFAM" id="SSF88713">
    <property type="entry name" value="Glycoside hydrolase/deacetylase"/>
    <property type="match status" value="1"/>
</dbReference>
<evidence type="ECO:0000313" key="4">
    <source>
        <dbReference type="EMBL" id="GAX86708.1"/>
    </source>
</evidence>
<evidence type="ECO:0000259" key="3">
    <source>
        <dbReference type="PROSITE" id="PS51677"/>
    </source>
</evidence>
<dbReference type="PROSITE" id="PS51677">
    <property type="entry name" value="NODB"/>
    <property type="match status" value="1"/>
</dbReference>
<dbReference type="CDD" id="cd10973">
    <property type="entry name" value="CE4_DAC_u4_5s"/>
    <property type="match status" value="1"/>
</dbReference>
<name>A0A292YAF8_9BACT</name>
<dbReference type="InterPro" id="IPR002509">
    <property type="entry name" value="NODB_dom"/>
</dbReference>
<evidence type="ECO:0000256" key="2">
    <source>
        <dbReference type="ARBA" id="ARBA00022729"/>
    </source>
</evidence>
<gene>
    <name evidence="4" type="ORF">LNAT_P0003</name>
</gene>
<dbReference type="Gene3D" id="3.20.20.370">
    <property type="entry name" value="Glycoside hydrolase/deacetylase"/>
    <property type="match status" value="1"/>
</dbReference>
<dbReference type="OrthoDB" id="9776235at2"/>